<dbReference type="GO" id="GO:0006631">
    <property type="term" value="P:fatty acid metabolic process"/>
    <property type="evidence" value="ECO:0007669"/>
    <property type="project" value="UniProtKB-KW"/>
</dbReference>
<evidence type="ECO:0000256" key="11">
    <source>
        <dbReference type="ARBA" id="ARBA00023242"/>
    </source>
</evidence>
<dbReference type="STRING" id="4829.A0A168KT60"/>
<dbReference type="GO" id="GO:0005737">
    <property type="term" value="C:cytoplasm"/>
    <property type="evidence" value="ECO:0007669"/>
    <property type="project" value="UniProtKB-SubCell"/>
</dbReference>
<comment type="subcellular location">
    <subcellularLocation>
        <location evidence="2">Cytoplasm</location>
    </subcellularLocation>
    <subcellularLocation>
        <location evidence="1">Nucleus</location>
    </subcellularLocation>
</comment>
<evidence type="ECO:0000256" key="2">
    <source>
        <dbReference type="ARBA" id="ARBA00004496"/>
    </source>
</evidence>
<dbReference type="PANTHER" id="PTHR10655">
    <property type="entry name" value="LYSOPHOSPHOLIPASE-RELATED"/>
    <property type="match status" value="1"/>
</dbReference>
<keyword evidence="10" id="KW-0443">Lipid metabolism</keyword>
<evidence type="ECO:0000256" key="10">
    <source>
        <dbReference type="ARBA" id="ARBA00023098"/>
    </source>
</evidence>
<evidence type="ECO:0000256" key="8">
    <source>
        <dbReference type="ARBA" id="ARBA00022801"/>
    </source>
</evidence>
<dbReference type="GO" id="GO:0005634">
    <property type="term" value="C:nucleus"/>
    <property type="evidence" value="ECO:0007669"/>
    <property type="project" value="UniProtKB-SubCell"/>
</dbReference>
<keyword evidence="7" id="KW-0963">Cytoplasm</keyword>
<evidence type="ECO:0000256" key="12">
    <source>
        <dbReference type="ARBA" id="ARBA00029392"/>
    </source>
</evidence>
<dbReference type="EC" id="3.1.2.22" evidence="4"/>
<dbReference type="InterPro" id="IPR050565">
    <property type="entry name" value="LYPA1-2/EST-like"/>
</dbReference>
<comment type="function">
    <text evidence="12">Hydrolyzes fatty acids from S-acylated cysteine residues in proteins with a strong preference for palmitoylated G-alpha proteins over other acyl substrates. Mediates the deacylation of G-alpha proteins such as GPA1 in vivo, but has weak or no activity toward palmitoylated Ras proteins. Has weak lysophospholipase activity in vitro; however such activity may not exist in vivo.</text>
</comment>
<evidence type="ECO:0000256" key="13">
    <source>
        <dbReference type="ARBA" id="ARBA00031195"/>
    </source>
</evidence>
<evidence type="ECO:0000256" key="4">
    <source>
        <dbReference type="ARBA" id="ARBA00012423"/>
    </source>
</evidence>
<keyword evidence="17" id="KW-1185">Reference proteome</keyword>
<dbReference type="GO" id="GO:0008474">
    <property type="term" value="F:palmitoyl-(protein) hydrolase activity"/>
    <property type="evidence" value="ECO:0007669"/>
    <property type="project" value="UniProtKB-EC"/>
</dbReference>
<keyword evidence="11" id="KW-0539">Nucleus</keyword>
<feature type="domain" description="Phospholipase/carboxylesterase/thioesterase" evidence="15">
    <location>
        <begin position="10"/>
        <end position="224"/>
    </location>
</feature>
<dbReference type="PANTHER" id="PTHR10655:SF17">
    <property type="entry name" value="LYSOPHOSPHOLIPASE-LIKE PROTEIN 1"/>
    <property type="match status" value="1"/>
</dbReference>
<dbReference type="InterPro" id="IPR029058">
    <property type="entry name" value="AB_hydrolase_fold"/>
</dbReference>
<evidence type="ECO:0000256" key="14">
    <source>
        <dbReference type="ARBA" id="ARBA00047337"/>
    </source>
</evidence>
<comment type="catalytic activity">
    <reaction evidence="14">
        <text>S-hexadecanoyl-L-cysteinyl-[protein] + H2O = L-cysteinyl-[protein] + hexadecanoate + H(+)</text>
        <dbReference type="Rhea" id="RHEA:19233"/>
        <dbReference type="Rhea" id="RHEA-COMP:10131"/>
        <dbReference type="Rhea" id="RHEA-COMP:11032"/>
        <dbReference type="ChEBI" id="CHEBI:7896"/>
        <dbReference type="ChEBI" id="CHEBI:15377"/>
        <dbReference type="ChEBI" id="CHEBI:15378"/>
        <dbReference type="ChEBI" id="CHEBI:29950"/>
        <dbReference type="ChEBI" id="CHEBI:74151"/>
        <dbReference type="EC" id="3.1.2.22"/>
    </reaction>
</comment>
<evidence type="ECO:0000256" key="7">
    <source>
        <dbReference type="ARBA" id="ARBA00022490"/>
    </source>
</evidence>
<evidence type="ECO:0000256" key="9">
    <source>
        <dbReference type="ARBA" id="ARBA00022832"/>
    </source>
</evidence>
<gene>
    <name evidence="16" type="primary">ABSGL_00711.1 scaffold 921</name>
</gene>
<dbReference type="GO" id="GO:0052689">
    <property type="term" value="F:carboxylic ester hydrolase activity"/>
    <property type="evidence" value="ECO:0007669"/>
    <property type="project" value="UniProtKB-KW"/>
</dbReference>
<keyword evidence="9" id="KW-0276">Fatty acid metabolism</keyword>
<comment type="similarity">
    <text evidence="3">Belongs to the AB hydrolase superfamily. AB hydrolase 2 family.</text>
</comment>
<protein>
    <recommendedName>
        <fullName evidence="5">Acyl-protein thioesterase 1</fullName>
        <ecNumber evidence="4">3.1.2.22</ecNumber>
    </recommendedName>
    <alternativeName>
        <fullName evidence="13">Palmitoyl-protein hydrolase</fullName>
    </alternativeName>
</protein>
<evidence type="ECO:0000256" key="3">
    <source>
        <dbReference type="ARBA" id="ARBA00006499"/>
    </source>
</evidence>
<dbReference type="InterPro" id="IPR003140">
    <property type="entry name" value="PLipase/COase/thioEstase"/>
</dbReference>
<dbReference type="AlphaFoldDB" id="A0A168KT60"/>
<evidence type="ECO:0000313" key="16">
    <source>
        <dbReference type="EMBL" id="SAL95386.1"/>
    </source>
</evidence>
<evidence type="ECO:0000259" key="15">
    <source>
        <dbReference type="Pfam" id="PF02230"/>
    </source>
</evidence>
<dbReference type="Gene3D" id="3.40.50.1820">
    <property type="entry name" value="alpha/beta hydrolase"/>
    <property type="match status" value="1"/>
</dbReference>
<dbReference type="InParanoid" id="A0A168KT60"/>
<keyword evidence="6" id="KW-0719">Serine esterase</keyword>
<reference evidence="16" key="1">
    <citation type="submission" date="2016-04" db="EMBL/GenBank/DDBJ databases">
        <authorList>
            <person name="Evans L.H."/>
            <person name="Alamgir A."/>
            <person name="Owens N."/>
            <person name="Weber N.D."/>
            <person name="Virtaneva K."/>
            <person name="Barbian K."/>
            <person name="Babar A."/>
            <person name="Rosenke K."/>
        </authorList>
    </citation>
    <scope>NUCLEOTIDE SEQUENCE [LARGE SCALE GENOMIC DNA]</scope>
    <source>
        <strain evidence="16">CBS 101.48</strain>
    </source>
</reference>
<dbReference type="OMA" id="WYDILAM"/>
<dbReference type="EMBL" id="LT550314">
    <property type="protein sequence ID" value="SAL95386.1"/>
    <property type="molecule type" value="Genomic_DNA"/>
</dbReference>
<evidence type="ECO:0000256" key="5">
    <source>
        <dbReference type="ARBA" id="ARBA00014923"/>
    </source>
</evidence>
<evidence type="ECO:0000256" key="6">
    <source>
        <dbReference type="ARBA" id="ARBA00022487"/>
    </source>
</evidence>
<dbReference type="OrthoDB" id="2418081at2759"/>
<dbReference type="FunFam" id="3.40.50.1820:FF:000276">
    <property type="entry name" value="Acyl-protein thioesterase 1"/>
    <property type="match status" value="1"/>
</dbReference>
<dbReference type="Pfam" id="PF02230">
    <property type="entry name" value="Abhydrolase_2"/>
    <property type="match status" value="1"/>
</dbReference>
<keyword evidence="8" id="KW-0378">Hydrolase</keyword>
<dbReference type="SUPFAM" id="SSF53474">
    <property type="entry name" value="alpha/beta-Hydrolases"/>
    <property type="match status" value="1"/>
</dbReference>
<dbReference type="FunCoup" id="A0A168KT60">
    <property type="interactions" value="554"/>
</dbReference>
<evidence type="ECO:0000313" key="17">
    <source>
        <dbReference type="Proteomes" id="UP000078561"/>
    </source>
</evidence>
<evidence type="ECO:0000256" key="1">
    <source>
        <dbReference type="ARBA" id="ARBA00004123"/>
    </source>
</evidence>
<name>A0A168KT60_ABSGL</name>
<accession>A0A168KT60</accession>
<proteinExistence type="inferred from homology"/>
<dbReference type="Proteomes" id="UP000078561">
    <property type="component" value="Unassembled WGS sequence"/>
</dbReference>
<sequence length="227" mass="24457">MSSALASLTSVVVGAKAKHTATVIFLHGLGDSGHGWSFLAEELSTQIPHIKWILPNAPARPITLNAGYAMPGWFDLTGLDKSSLNDEDQKGMLASVSSVNQIIRQEVESGIPANRIIIGGFSQGGVMSLLTGLTSEYKFAGVIACSCWLAMADKMKSMGSDANRKTPILMCHGDADQVVQFQFGEESADRLKSYGYDVEFKKYRGMAHSANPAEVQDIASFIKTRLP</sequence>
<organism evidence="16">
    <name type="scientific">Absidia glauca</name>
    <name type="common">Pin mould</name>
    <dbReference type="NCBI Taxonomy" id="4829"/>
    <lineage>
        <taxon>Eukaryota</taxon>
        <taxon>Fungi</taxon>
        <taxon>Fungi incertae sedis</taxon>
        <taxon>Mucoromycota</taxon>
        <taxon>Mucoromycotina</taxon>
        <taxon>Mucoromycetes</taxon>
        <taxon>Mucorales</taxon>
        <taxon>Cunninghamellaceae</taxon>
        <taxon>Absidia</taxon>
    </lineage>
</organism>